<evidence type="ECO:0000256" key="1">
    <source>
        <dbReference type="SAM" id="MobiDB-lite"/>
    </source>
</evidence>
<evidence type="ECO:0000256" key="2">
    <source>
        <dbReference type="SAM" id="Phobius"/>
    </source>
</evidence>
<gene>
    <name evidence="3" type="ORF">AB3G37_10060</name>
</gene>
<proteinExistence type="predicted"/>
<accession>A0AB39VW35</accession>
<dbReference type="EMBL" id="CP165628">
    <property type="protein sequence ID" value="XDU74387.1"/>
    <property type="molecule type" value="Genomic_DNA"/>
</dbReference>
<name>A0AB39VW35_9GAMM</name>
<keyword evidence="2" id="KW-0812">Transmembrane</keyword>
<evidence type="ECO:0000313" key="3">
    <source>
        <dbReference type="EMBL" id="XDU74387.1"/>
    </source>
</evidence>
<feature type="compositionally biased region" description="Polar residues" evidence="1">
    <location>
        <begin position="113"/>
        <end position="126"/>
    </location>
</feature>
<feature type="transmembrane region" description="Helical" evidence="2">
    <location>
        <begin position="6"/>
        <end position="25"/>
    </location>
</feature>
<protein>
    <recommendedName>
        <fullName evidence="4">DUF2570 domain-containing protein</fullName>
    </recommendedName>
</protein>
<evidence type="ECO:0008006" key="4">
    <source>
        <dbReference type="Google" id="ProtNLM"/>
    </source>
</evidence>
<sequence length="135" mass="14949">MSLKLAMYGGVFLILGILLSFLGYYHNKAKAQGVEITQLMQEKNEAQLIITTQIQQISDFNKISKAEQDEKQQVVQQSNERIVYIRTAAKANRCSMQPVPVDVVNRLREHANQIRQGSAGANTGQPTGRVPAAGH</sequence>
<dbReference type="AlphaFoldDB" id="A0AB39VW35"/>
<feature type="region of interest" description="Disordered" evidence="1">
    <location>
        <begin position="113"/>
        <end position="135"/>
    </location>
</feature>
<dbReference type="RefSeq" id="WP_369790565.1">
    <property type="nucleotide sequence ID" value="NZ_CP165628.1"/>
</dbReference>
<keyword evidence="2" id="KW-1133">Transmembrane helix</keyword>
<reference evidence="3" key="1">
    <citation type="submission" date="2024-07" db="EMBL/GenBank/DDBJ databases">
        <authorList>
            <person name="Biller S.J."/>
        </authorList>
    </citation>
    <scope>NUCLEOTIDE SEQUENCE</scope>
    <source>
        <strain evidence="3">WC2420</strain>
    </source>
</reference>
<organism evidence="3">
    <name type="scientific">Rouxiella sp. WC2420</name>
    <dbReference type="NCBI Taxonomy" id="3234145"/>
    <lineage>
        <taxon>Bacteria</taxon>
        <taxon>Pseudomonadati</taxon>
        <taxon>Pseudomonadota</taxon>
        <taxon>Gammaproteobacteria</taxon>
        <taxon>Enterobacterales</taxon>
        <taxon>Yersiniaceae</taxon>
        <taxon>Rouxiella</taxon>
    </lineage>
</organism>
<keyword evidence="2" id="KW-0472">Membrane</keyword>